<evidence type="ECO:0000313" key="4">
    <source>
        <dbReference type="Proteomes" id="UP001590951"/>
    </source>
</evidence>
<organism evidence="3 4">
    <name type="scientific">Lepraria finkii</name>
    <dbReference type="NCBI Taxonomy" id="1340010"/>
    <lineage>
        <taxon>Eukaryota</taxon>
        <taxon>Fungi</taxon>
        <taxon>Dikarya</taxon>
        <taxon>Ascomycota</taxon>
        <taxon>Pezizomycotina</taxon>
        <taxon>Lecanoromycetes</taxon>
        <taxon>OSLEUM clade</taxon>
        <taxon>Lecanoromycetidae</taxon>
        <taxon>Lecanorales</taxon>
        <taxon>Lecanorineae</taxon>
        <taxon>Stereocaulaceae</taxon>
        <taxon>Lepraria</taxon>
    </lineage>
</organism>
<protein>
    <recommendedName>
        <fullName evidence="2">Nephrocystin 3-like N-terminal domain-containing protein</fullName>
    </recommendedName>
</protein>
<comment type="caution">
    <text evidence="3">The sequence shown here is derived from an EMBL/GenBank/DDBJ whole genome shotgun (WGS) entry which is preliminary data.</text>
</comment>
<dbReference type="PANTHER" id="PTHR10039:SF5">
    <property type="entry name" value="NACHT DOMAIN-CONTAINING PROTEIN"/>
    <property type="match status" value="1"/>
</dbReference>
<dbReference type="InterPro" id="IPR056884">
    <property type="entry name" value="NPHP3-like_N"/>
</dbReference>
<dbReference type="SUPFAM" id="SSF52540">
    <property type="entry name" value="P-loop containing nucleoside triphosphate hydrolases"/>
    <property type="match status" value="1"/>
</dbReference>
<proteinExistence type="predicted"/>
<dbReference type="PANTHER" id="PTHR10039">
    <property type="entry name" value="AMELOGENIN"/>
    <property type="match status" value="1"/>
</dbReference>
<name>A0ABR4ALB8_9LECA</name>
<reference evidence="3 4" key="1">
    <citation type="submission" date="2024-09" db="EMBL/GenBank/DDBJ databases">
        <title>Rethinking Asexuality: The Enigmatic Case of Functional Sexual Genes in Lepraria (Stereocaulaceae).</title>
        <authorList>
            <person name="Doellman M."/>
            <person name="Sun Y."/>
            <person name="Barcenas-Pena A."/>
            <person name="Lumbsch H.T."/>
            <person name="Grewe F."/>
        </authorList>
    </citation>
    <scope>NUCLEOTIDE SEQUENCE [LARGE SCALE GENOMIC DNA]</scope>
    <source>
        <strain evidence="3 4">Grewe 0041</strain>
    </source>
</reference>
<dbReference type="Proteomes" id="UP001590951">
    <property type="component" value="Unassembled WGS sequence"/>
</dbReference>
<evidence type="ECO:0000313" key="3">
    <source>
        <dbReference type="EMBL" id="KAL2045888.1"/>
    </source>
</evidence>
<dbReference type="Pfam" id="PF24883">
    <property type="entry name" value="NPHP3_N"/>
    <property type="match status" value="1"/>
</dbReference>
<accession>A0ABR4ALB8</accession>
<keyword evidence="1" id="KW-0677">Repeat</keyword>
<dbReference type="EMBL" id="JBHFEH010000132">
    <property type="protein sequence ID" value="KAL2045888.1"/>
    <property type="molecule type" value="Genomic_DNA"/>
</dbReference>
<evidence type="ECO:0000259" key="2">
    <source>
        <dbReference type="Pfam" id="PF24883"/>
    </source>
</evidence>
<gene>
    <name evidence="3" type="ORF">ABVK25_011991</name>
</gene>
<sequence length="539" mass="61845">MRRSRAIKELKAQLERDQALLDTSILVSLRQTARQAVELHHRLSDRLGESTAAIIQSLAFGHCSVRSLIESQGEKILAKVREEGVATRDHITQKFHALEIKSPTEDQRRELLESLHFPDLNLRQEQVPDAHVDTFEFLFDEDNPKMESWLRFLHSDGGLFWLSGKAGSGKTVAMNLIAEDDRTTQLLFCKFPDRAEPLIITFFAWNAGSALQNSTVGLLRSLLYELLESEAGIVDLIFQRDQTLSKRRTGEAWSEKRLKQLLRLVVSSLRRPLFVLVDGVDEVQRGRTLLSKSFELINTVANAKTYRLEVNSAYKSLLEKKRFTSDVDDSDLVENILTKAYGVFLWVKLAVDQILEVIGNLDDWNMLLQRLEEIPDEVEQVYQKMWNTFDTRNRVYKDEAMQYFAIILKREISLLEFMVATDKDLQNIYLAEAKRLPPEALIQKCHDKRVHLQARAAGFLEVSGAGRYINEEADPLGEKLPDKDEADFSVDELLRAKHRRNTVGFLHRTAADFVRKKTGNSTIYSQNQLRNRTTDGRIS</sequence>
<feature type="domain" description="Nephrocystin 3-like N-terminal" evidence="2">
    <location>
        <begin position="142"/>
        <end position="297"/>
    </location>
</feature>
<evidence type="ECO:0000256" key="1">
    <source>
        <dbReference type="ARBA" id="ARBA00022737"/>
    </source>
</evidence>
<dbReference type="Gene3D" id="3.40.50.300">
    <property type="entry name" value="P-loop containing nucleotide triphosphate hydrolases"/>
    <property type="match status" value="1"/>
</dbReference>
<keyword evidence="4" id="KW-1185">Reference proteome</keyword>
<dbReference type="InterPro" id="IPR027417">
    <property type="entry name" value="P-loop_NTPase"/>
</dbReference>